<keyword evidence="2" id="KW-1185">Reference proteome</keyword>
<protein>
    <submittedName>
        <fullName evidence="1">Uncharacterized protein</fullName>
    </submittedName>
</protein>
<dbReference type="EMBL" id="JAVDRD010000003">
    <property type="protein sequence ID" value="MDR6510615.1"/>
    <property type="molecule type" value="Genomic_DNA"/>
</dbReference>
<evidence type="ECO:0000313" key="2">
    <source>
        <dbReference type="Proteomes" id="UP001184150"/>
    </source>
</evidence>
<reference evidence="1 2" key="1">
    <citation type="submission" date="2023-07" db="EMBL/GenBank/DDBJ databases">
        <title>Sorghum-associated microbial communities from plants grown in Nebraska, USA.</title>
        <authorList>
            <person name="Schachtman D."/>
        </authorList>
    </citation>
    <scope>NUCLEOTIDE SEQUENCE [LARGE SCALE GENOMIC DNA]</scope>
    <source>
        <strain evidence="1 2">DS1027</strain>
    </source>
</reference>
<evidence type="ECO:0000313" key="1">
    <source>
        <dbReference type="EMBL" id="MDR6510615.1"/>
    </source>
</evidence>
<gene>
    <name evidence="1" type="ORF">J2792_001481</name>
</gene>
<proteinExistence type="predicted"/>
<dbReference type="Proteomes" id="UP001184150">
    <property type="component" value="Unassembled WGS sequence"/>
</dbReference>
<dbReference type="RefSeq" id="WP_309804792.1">
    <property type="nucleotide sequence ID" value="NZ_JAVDRD010000003.1"/>
</dbReference>
<name>A0ABU1MJT7_9SPHN</name>
<accession>A0ABU1MJT7</accession>
<comment type="caution">
    <text evidence="1">The sequence shown here is derived from an EMBL/GenBank/DDBJ whole genome shotgun (WGS) entry which is preliminary data.</text>
</comment>
<sequence>MAFDQHRKGCLATLAHASHQRHVVAQGQAPPIAGRLRLGNRQRSGRKRPGSAMSMIDDWSSRMKTARIFDRGKGLALQVTAKGHAVHPSRTMVAPSIPLSHSPAGGFCLNGKFTVTEIV</sequence>
<organism evidence="1 2">
    <name type="scientific">Novosphingobium capsulatum</name>
    <dbReference type="NCBI Taxonomy" id="13688"/>
    <lineage>
        <taxon>Bacteria</taxon>
        <taxon>Pseudomonadati</taxon>
        <taxon>Pseudomonadota</taxon>
        <taxon>Alphaproteobacteria</taxon>
        <taxon>Sphingomonadales</taxon>
        <taxon>Sphingomonadaceae</taxon>
        <taxon>Novosphingobium</taxon>
    </lineage>
</organism>